<dbReference type="EMBL" id="LFTY01000002">
    <property type="protein sequence ID" value="KMW57140.1"/>
    <property type="molecule type" value="Genomic_DNA"/>
</dbReference>
<evidence type="ECO:0000313" key="3">
    <source>
        <dbReference type="Proteomes" id="UP000037178"/>
    </source>
</evidence>
<dbReference type="SUPFAM" id="SSF75011">
    <property type="entry name" value="3-carboxy-cis,cis-mucoante lactonizing enzyme"/>
    <property type="match status" value="1"/>
</dbReference>
<dbReference type="PANTHER" id="PTHR23300">
    <property type="entry name" value="METHANETHIOL OXIDASE"/>
    <property type="match status" value="1"/>
</dbReference>
<dbReference type="AlphaFoldDB" id="A0A0J9E328"/>
<comment type="similarity">
    <text evidence="1">Belongs to the selenium-binding protein family.</text>
</comment>
<protein>
    <submittedName>
        <fullName evidence="2">Selenium-binding protein 1</fullName>
    </submittedName>
</protein>
<dbReference type="STRING" id="1675527.AIOL_002100"/>
<gene>
    <name evidence="2" type="ORF">AIOL_002100</name>
</gene>
<name>A0A0J9E328_9RHOB</name>
<dbReference type="InterPro" id="IPR008826">
    <property type="entry name" value="Se-bd"/>
</dbReference>
<accession>A0A0J9E328</accession>
<organism evidence="2 3">
    <name type="scientific">Candidatus Rhodobacter oscarellae</name>
    <dbReference type="NCBI Taxonomy" id="1675527"/>
    <lineage>
        <taxon>Bacteria</taxon>
        <taxon>Pseudomonadati</taxon>
        <taxon>Pseudomonadota</taxon>
        <taxon>Alphaproteobacteria</taxon>
        <taxon>Rhodobacterales</taxon>
        <taxon>Rhodobacter group</taxon>
        <taxon>Rhodobacter</taxon>
    </lineage>
</organism>
<keyword evidence="3" id="KW-1185">Reference proteome</keyword>
<dbReference type="GO" id="GO:0008430">
    <property type="term" value="F:selenium binding"/>
    <property type="evidence" value="ECO:0007669"/>
    <property type="project" value="InterPro"/>
</dbReference>
<dbReference type="PATRIC" id="fig|1675527.3.peg.2216"/>
<comment type="caution">
    <text evidence="2">The sequence shown here is derived from an EMBL/GenBank/DDBJ whole genome shotgun (WGS) entry which is preliminary data.</text>
</comment>
<dbReference type="PANTHER" id="PTHR23300:SF0">
    <property type="entry name" value="METHANETHIOL OXIDASE"/>
    <property type="match status" value="1"/>
</dbReference>
<dbReference type="Proteomes" id="UP000037178">
    <property type="component" value="Unassembled WGS sequence"/>
</dbReference>
<dbReference type="OrthoDB" id="9768634at2"/>
<evidence type="ECO:0000256" key="1">
    <source>
        <dbReference type="ARBA" id="ARBA00005606"/>
    </source>
</evidence>
<reference evidence="2 3" key="1">
    <citation type="submission" date="2015-06" db="EMBL/GenBank/DDBJ databases">
        <title>Draft genome sequence of an Alphaproteobacteria species associated to the Mediterranean sponge Oscarella lobularis.</title>
        <authorList>
            <person name="Jourda C."/>
            <person name="Santini S."/>
            <person name="Claverie J.-M."/>
        </authorList>
    </citation>
    <scope>NUCLEOTIDE SEQUENCE [LARGE SCALE GENOMIC DNA]</scope>
    <source>
        <strain evidence="2">IGS</strain>
    </source>
</reference>
<dbReference type="RefSeq" id="WP_049642916.1">
    <property type="nucleotide sequence ID" value="NZ_LFTY01000002.1"/>
</dbReference>
<dbReference type="Pfam" id="PF05694">
    <property type="entry name" value="SBP56"/>
    <property type="match status" value="1"/>
</dbReference>
<evidence type="ECO:0000313" key="2">
    <source>
        <dbReference type="EMBL" id="KMW57140.1"/>
    </source>
</evidence>
<proteinExistence type="inferred from homology"/>
<sequence length="465" mass="51913">MNLRPDPTFYPSPKDAIEAPAETYAFTLMFSPDASQPDGLAVVNVDPSSAQYGKVVHQVIMPNKGDEFHHFGWNACSSSLSPLSGHAFLERRYLIIPGIRSSRIYIIDVKDPLNAKIHKTIEPEEVFAKTGYSRPHTIHCGPEGIYVSTLGGAGADGTDGPPGIFILDCETFEILGRYEMDRGVQDKHYDFWWNLPRDYMVSSEWGLPPQFENGLVPEDLLSNKYGHSIHFWDLRDRKNVQTIDLGENHQMALEIRPAHDPAKKHGFCGVVVDTTNLEGAIFTWWQKDDGTFEAKKTITIPPQPAEADDLPEMLKGFGAVPALVTDIDLSMDDKYLYVACWGQGEMHQYDVSDPMNPVLAGKVEIGGIVKQTAHPNGKAFGYGPQMVEISRDGKRVYWTNSLYSAWDDQFYPGDRGAAMVMAKAENGGFELDPDFWVEFPDGYRSHQIRLEGGDCSTDSFCYPSV</sequence>